<evidence type="ECO:0000313" key="1">
    <source>
        <dbReference type="EMBL" id="KAJ8629139.1"/>
    </source>
</evidence>
<comment type="caution">
    <text evidence="1">The sequence shown here is derived from an EMBL/GenBank/DDBJ whole genome shotgun (WGS) entry which is preliminary data.</text>
</comment>
<sequence length="103" mass="11760">MQILRDTGKPARDRSHAPARTTESCRRVTKSSSIPNKCPVSPRPRSAHRDGSTAPVQKLRRRHGDREVLRRAISPPVRRSAQSLQHRWNFRPTPSRLCNMSMA</sequence>
<proteinExistence type="predicted"/>
<accession>A0ACC2L6R2</accession>
<organism evidence="1 2">
    <name type="scientific">Persea americana</name>
    <name type="common">Avocado</name>
    <dbReference type="NCBI Taxonomy" id="3435"/>
    <lineage>
        <taxon>Eukaryota</taxon>
        <taxon>Viridiplantae</taxon>
        <taxon>Streptophyta</taxon>
        <taxon>Embryophyta</taxon>
        <taxon>Tracheophyta</taxon>
        <taxon>Spermatophyta</taxon>
        <taxon>Magnoliopsida</taxon>
        <taxon>Magnoliidae</taxon>
        <taxon>Laurales</taxon>
        <taxon>Lauraceae</taxon>
        <taxon>Persea</taxon>
    </lineage>
</organism>
<reference evidence="1 2" key="1">
    <citation type="journal article" date="2022" name="Hortic Res">
        <title>A haplotype resolved chromosomal level avocado genome allows analysis of novel avocado genes.</title>
        <authorList>
            <person name="Nath O."/>
            <person name="Fletcher S.J."/>
            <person name="Hayward A."/>
            <person name="Shaw L.M."/>
            <person name="Masouleh A.K."/>
            <person name="Furtado A."/>
            <person name="Henry R.J."/>
            <person name="Mitter N."/>
        </authorList>
    </citation>
    <scope>NUCLEOTIDE SEQUENCE [LARGE SCALE GENOMIC DNA]</scope>
    <source>
        <strain evidence="2">cv. Hass</strain>
    </source>
</reference>
<dbReference type="EMBL" id="CM056815">
    <property type="protein sequence ID" value="KAJ8629139.1"/>
    <property type="molecule type" value="Genomic_DNA"/>
</dbReference>
<keyword evidence="2" id="KW-1185">Reference proteome</keyword>
<gene>
    <name evidence="1" type="ORF">MRB53_022462</name>
</gene>
<evidence type="ECO:0000313" key="2">
    <source>
        <dbReference type="Proteomes" id="UP001234297"/>
    </source>
</evidence>
<dbReference type="Proteomes" id="UP001234297">
    <property type="component" value="Chromosome 7"/>
</dbReference>
<name>A0ACC2L6R2_PERAE</name>
<protein>
    <submittedName>
        <fullName evidence="1">Uncharacterized protein</fullName>
    </submittedName>
</protein>